<name>A0AA39HZJ2_9BILA</name>
<organism evidence="3 4">
    <name type="scientific">Steinernema hermaphroditum</name>
    <dbReference type="NCBI Taxonomy" id="289476"/>
    <lineage>
        <taxon>Eukaryota</taxon>
        <taxon>Metazoa</taxon>
        <taxon>Ecdysozoa</taxon>
        <taxon>Nematoda</taxon>
        <taxon>Chromadorea</taxon>
        <taxon>Rhabditida</taxon>
        <taxon>Tylenchina</taxon>
        <taxon>Panagrolaimomorpha</taxon>
        <taxon>Strongyloidoidea</taxon>
        <taxon>Steinernematidae</taxon>
        <taxon>Steinernema</taxon>
    </lineage>
</organism>
<gene>
    <name evidence="3" type="ORF">QR680_007017</name>
</gene>
<feature type="chain" id="PRO_5041304092" description="Apple domain-containing protein" evidence="1">
    <location>
        <begin position="25"/>
        <end position="273"/>
    </location>
</feature>
<evidence type="ECO:0000256" key="1">
    <source>
        <dbReference type="SAM" id="SignalP"/>
    </source>
</evidence>
<dbReference type="PROSITE" id="PS50948">
    <property type="entry name" value="PAN"/>
    <property type="match status" value="1"/>
</dbReference>
<dbReference type="Gene3D" id="3.50.4.10">
    <property type="entry name" value="Hepatocyte Growth Factor"/>
    <property type="match status" value="2"/>
</dbReference>
<dbReference type="InterPro" id="IPR003609">
    <property type="entry name" value="Pan_app"/>
</dbReference>
<evidence type="ECO:0000313" key="4">
    <source>
        <dbReference type="Proteomes" id="UP001175271"/>
    </source>
</evidence>
<dbReference type="Proteomes" id="UP001175271">
    <property type="component" value="Unassembled WGS sequence"/>
</dbReference>
<dbReference type="SUPFAM" id="SSF57414">
    <property type="entry name" value="Hairpin loop containing domain-like"/>
    <property type="match status" value="1"/>
</dbReference>
<dbReference type="Pfam" id="PF00024">
    <property type="entry name" value="PAN_1"/>
    <property type="match status" value="2"/>
</dbReference>
<dbReference type="EMBL" id="JAUCMV010000003">
    <property type="protein sequence ID" value="KAK0413833.1"/>
    <property type="molecule type" value="Genomic_DNA"/>
</dbReference>
<accession>A0AA39HZJ2</accession>
<dbReference type="AlphaFoldDB" id="A0AA39HZJ2"/>
<protein>
    <recommendedName>
        <fullName evidence="2">Apple domain-containing protein</fullName>
    </recommendedName>
</protein>
<sequence>MIQCTMSLFHKMVVLLLCMLPCHGSDVLKRTFIKSRTARLKYYESNFRRADSLHHCMLMCMNTNSCRAGSYNNRTGTCYPVYEYNFVYQEYGQPSKEVTNFLMLDETDEMYEDANMCKEHFKKVLKVEASQTMLLPTRAPLLLLLYQTVSSIAESRTFMISNKITLYYNPQNRVTTQSLEDCMKFCTAKPKCLGGVYAHKAKNCWPIYGYGVYHESWAGTPFMTSFLAVKDNEDEQKKKEEACEDSFKKTLDERLGPKLRVAQARQQAGSFIG</sequence>
<keyword evidence="4" id="KW-1185">Reference proteome</keyword>
<reference evidence="3" key="1">
    <citation type="submission" date="2023-06" db="EMBL/GenBank/DDBJ databases">
        <title>Genomic analysis of the entomopathogenic nematode Steinernema hermaphroditum.</title>
        <authorList>
            <person name="Schwarz E.M."/>
            <person name="Heppert J.K."/>
            <person name="Baniya A."/>
            <person name="Schwartz H.T."/>
            <person name="Tan C.-H."/>
            <person name="Antoshechkin I."/>
            <person name="Sternberg P.W."/>
            <person name="Goodrich-Blair H."/>
            <person name="Dillman A.R."/>
        </authorList>
    </citation>
    <scope>NUCLEOTIDE SEQUENCE</scope>
    <source>
        <strain evidence="3">PS9179</strain>
        <tissue evidence="3">Whole animal</tissue>
    </source>
</reference>
<feature type="signal peptide" evidence="1">
    <location>
        <begin position="1"/>
        <end position="24"/>
    </location>
</feature>
<evidence type="ECO:0000313" key="3">
    <source>
        <dbReference type="EMBL" id="KAK0413833.1"/>
    </source>
</evidence>
<proteinExistence type="predicted"/>
<keyword evidence="1" id="KW-0732">Signal</keyword>
<feature type="domain" description="Apple" evidence="2">
    <location>
        <begin position="22"/>
        <end position="105"/>
    </location>
</feature>
<evidence type="ECO:0000259" key="2">
    <source>
        <dbReference type="PROSITE" id="PS50948"/>
    </source>
</evidence>
<comment type="caution">
    <text evidence="3">The sequence shown here is derived from an EMBL/GenBank/DDBJ whole genome shotgun (WGS) entry which is preliminary data.</text>
</comment>